<evidence type="ECO:0000256" key="5">
    <source>
        <dbReference type="ARBA" id="ARBA00022989"/>
    </source>
</evidence>
<name>A0A6B1DVS6_9CHLR</name>
<evidence type="ECO:0000256" key="2">
    <source>
        <dbReference type="ARBA" id="ARBA00005887"/>
    </source>
</evidence>
<keyword evidence="9" id="KW-0732">Signal</keyword>
<feature type="chain" id="PRO_5025413625" description="Ammonium transporter" evidence="9">
    <location>
        <begin position="19"/>
        <end position="437"/>
    </location>
</feature>
<evidence type="ECO:0000256" key="4">
    <source>
        <dbReference type="ARBA" id="ARBA00022692"/>
    </source>
</evidence>
<dbReference type="GO" id="GO:0097272">
    <property type="term" value="P:ammonium homeostasis"/>
    <property type="evidence" value="ECO:0007669"/>
    <property type="project" value="TreeGrafter"/>
</dbReference>
<feature type="transmembrane region" description="Helical" evidence="8">
    <location>
        <begin position="257"/>
        <end position="280"/>
    </location>
</feature>
<feature type="transmembrane region" description="Helical" evidence="8">
    <location>
        <begin position="42"/>
        <end position="61"/>
    </location>
</feature>
<protein>
    <recommendedName>
        <fullName evidence="8">Ammonium transporter</fullName>
    </recommendedName>
</protein>
<comment type="similarity">
    <text evidence="2 8">Belongs to the ammonia transporter channel (TC 1.A.11.2) family.</text>
</comment>
<dbReference type="FunFam" id="1.10.3430.10:FF:000008">
    <property type="entry name" value="Ammonium transporter"/>
    <property type="match status" value="1"/>
</dbReference>
<keyword evidence="4 8" id="KW-0812">Transmembrane</keyword>
<dbReference type="InterPro" id="IPR002229">
    <property type="entry name" value="RhesusRHD"/>
</dbReference>
<evidence type="ECO:0000256" key="7">
    <source>
        <dbReference type="ARBA" id="ARBA00023177"/>
    </source>
</evidence>
<proteinExistence type="inferred from homology"/>
<feature type="transmembrane region" description="Helical" evidence="8">
    <location>
        <begin position="345"/>
        <end position="364"/>
    </location>
</feature>
<keyword evidence="7 8" id="KW-0924">Ammonia transport</keyword>
<accession>A0A6B1DVS6</accession>
<feature type="transmembrane region" description="Helical" evidence="8">
    <location>
        <begin position="155"/>
        <end position="174"/>
    </location>
</feature>
<dbReference type="GO" id="GO:0008519">
    <property type="term" value="F:ammonium channel activity"/>
    <property type="evidence" value="ECO:0007669"/>
    <property type="project" value="InterPro"/>
</dbReference>
<feature type="transmembrane region" description="Helical" evidence="8">
    <location>
        <begin position="384"/>
        <end position="407"/>
    </location>
</feature>
<dbReference type="Pfam" id="PF00909">
    <property type="entry name" value="Ammonium_transp"/>
    <property type="match status" value="1"/>
</dbReference>
<dbReference type="InterPro" id="IPR024041">
    <property type="entry name" value="NH4_transpt_AmtB-like_dom"/>
</dbReference>
<evidence type="ECO:0000256" key="9">
    <source>
        <dbReference type="SAM" id="SignalP"/>
    </source>
</evidence>
<evidence type="ECO:0000259" key="10">
    <source>
        <dbReference type="Pfam" id="PF00909"/>
    </source>
</evidence>
<feature type="transmembrane region" description="Helical" evidence="8">
    <location>
        <begin position="82"/>
        <end position="106"/>
    </location>
</feature>
<comment type="subcellular location">
    <subcellularLocation>
        <location evidence="8">Cell membrane</location>
        <topology evidence="8">Multi-pass membrane protein</topology>
    </subcellularLocation>
    <subcellularLocation>
        <location evidence="1">Membrane</location>
        <topology evidence="1">Multi-pass membrane protein</topology>
    </subcellularLocation>
</comment>
<feature type="signal peptide" evidence="9">
    <location>
        <begin position="1"/>
        <end position="18"/>
    </location>
</feature>
<feature type="transmembrane region" description="Helical" evidence="8">
    <location>
        <begin position="186"/>
        <end position="207"/>
    </location>
</feature>
<sequence>MLLIAVSLLAVIGGSALAAGDPTGEILMAEAEDPASEALTFVWLTIAAVLVFFMQAGFGLVESGFAQAKNTVNIWSKNYMDLCIGGLAYFFFGYGVMYGTDIGGFIGSDGFLLLGDYYDVAHARDWFFQMVFAATAATIVSGAMSERTRITAYMAYSFILSGIVYPLSGHWVWGGGWLANMGFHDFAGSGVVHMMGGFVGLVGAKMVGPRIGKFNEDGTPNHMPPHNATYIVLGGLILFLGWFGFNAGSTLSGTDLRLSMIAVNTMLAALAGTTVYVYIVLIRTGKISLTGAVNGSLAGLVAITAPCAVVAPWAALVIGGLAAVVLMFSERFVEYVLKVDDPVGAVSVHGTVGLFGVLMVGVFADGSYGGISGLIAGNATQFVTQLIGGIVLLVWALVGGGIMFALIKVGMGLRASDEEQIAGLDEHEHGMAAYQLS</sequence>
<evidence type="ECO:0000256" key="8">
    <source>
        <dbReference type="RuleBase" id="RU362002"/>
    </source>
</evidence>
<feature type="transmembrane region" description="Helical" evidence="8">
    <location>
        <begin position="311"/>
        <end position="333"/>
    </location>
</feature>
<keyword evidence="5 8" id="KW-1133">Transmembrane helix</keyword>
<dbReference type="EMBL" id="VXPY01000095">
    <property type="protein sequence ID" value="MYD91431.1"/>
    <property type="molecule type" value="Genomic_DNA"/>
</dbReference>
<dbReference type="NCBIfam" id="TIGR00836">
    <property type="entry name" value="amt"/>
    <property type="match status" value="1"/>
</dbReference>
<feature type="transmembrane region" description="Helical" evidence="8">
    <location>
        <begin position="126"/>
        <end position="143"/>
    </location>
</feature>
<comment type="caution">
    <text evidence="11">The sequence shown here is derived from an EMBL/GenBank/DDBJ whole genome shotgun (WGS) entry which is preliminary data.</text>
</comment>
<dbReference type="PRINTS" id="PR00342">
    <property type="entry name" value="RHESUSRHD"/>
</dbReference>
<dbReference type="SUPFAM" id="SSF111352">
    <property type="entry name" value="Ammonium transporter"/>
    <property type="match status" value="1"/>
</dbReference>
<feature type="transmembrane region" description="Helical" evidence="8">
    <location>
        <begin position="228"/>
        <end position="245"/>
    </location>
</feature>
<dbReference type="AlphaFoldDB" id="A0A6B1DVS6"/>
<evidence type="ECO:0000256" key="3">
    <source>
        <dbReference type="ARBA" id="ARBA00022448"/>
    </source>
</evidence>
<dbReference type="InterPro" id="IPR001905">
    <property type="entry name" value="Ammonium_transpt"/>
</dbReference>
<dbReference type="PANTHER" id="PTHR11730">
    <property type="entry name" value="AMMONIUM TRANSPORTER"/>
    <property type="match status" value="1"/>
</dbReference>
<dbReference type="PANTHER" id="PTHR11730:SF6">
    <property type="entry name" value="AMMONIUM TRANSPORTER"/>
    <property type="match status" value="1"/>
</dbReference>
<evidence type="ECO:0000256" key="6">
    <source>
        <dbReference type="ARBA" id="ARBA00023136"/>
    </source>
</evidence>
<dbReference type="GO" id="GO:0005886">
    <property type="term" value="C:plasma membrane"/>
    <property type="evidence" value="ECO:0007669"/>
    <property type="project" value="UniProtKB-SubCell"/>
</dbReference>
<dbReference type="Gene3D" id="1.10.3430.10">
    <property type="entry name" value="Ammonium transporter AmtB like domains"/>
    <property type="match status" value="1"/>
</dbReference>
<evidence type="ECO:0000256" key="1">
    <source>
        <dbReference type="ARBA" id="ARBA00004141"/>
    </source>
</evidence>
<gene>
    <name evidence="11" type="ORF">F4Y08_14020</name>
</gene>
<keyword evidence="3 8" id="KW-0813">Transport</keyword>
<dbReference type="InterPro" id="IPR029020">
    <property type="entry name" value="Ammonium/urea_transptr"/>
</dbReference>
<reference evidence="11" key="1">
    <citation type="submission" date="2019-09" db="EMBL/GenBank/DDBJ databases">
        <title>Characterisation of the sponge microbiome using genome-centric metagenomics.</title>
        <authorList>
            <person name="Engelberts J.P."/>
            <person name="Robbins S.J."/>
            <person name="De Goeij J.M."/>
            <person name="Aranda M."/>
            <person name="Bell S.C."/>
            <person name="Webster N.S."/>
        </authorList>
    </citation>
    <scope>NUCLEOTIDE SEQUENCE</scope>
    <source>
        <strain evidence="11">SB0662_bin_9</strain>
    </source>
</reference>
<evidence type="ECO:0000313" key="11">
    <source>
        <dbReference type="EMBL" id="MYD91431.1"/>
    </source>
</evidence>
<feature type="domain" description="Ammonium transporter AmtB-like" evidence="10">
    <location>
        <begin position="42"/>
        <end position="434"/>
    </location>
</feature>
<keyword evidence="6 8" id="KW-0472">Membrane</keyword>
<organism evidence="11">
    <name type="scientific">Caldilineaceae bacterium SB0662_bin_9</name>
    <dbReference type="NCBI Taxonomy" id="2605258"/>
    <lineage>
        <taxon>Bacteria</taxon>
        <taxon>Bacillati</taxon>
        <taxon>Chloroflexota</taxon>
        <taxon>Caldilineae</taxon>
        <taxon>Caldilineales</taxon>
        <taxon>Caldilineaceae</taxon>
    </lineage>
</organism>